<sequence length="74" mass="8439">MYNSTTGCRCGGQVWHAKISKSSSMVSLCQWRDDEDSAEHLTHQKRYVAAQNSIRIRRKSCRDKAPEENIRIGG</sequence>
<keyword evidence="2" id="KW-1185">Reference proteome</keyword>
<evidence type="ECO:0000313" key="1">
    <source>
        <dbReference type="EMBL" id="MPC60011.1"/>
    </source>
</evidence>
<proteinExistence type="predicted"/>
<dbReference type="EMBL" id="VSRR010017082">
    <property type="protein sequence ID" value="MPC60011.1"/>
    <property type="molecule type" value="Genomic_DNA"/>
</dbReference>
<comment type="caution">
    <text evidence="1">The sequence shown here is derived from an EMBL/GenBank/DDBJ whole genome shotgun (WGS) entry which is preliminary data.</text>
</comment>
<name>A0A5B7GIU5_PORTR</name>
<protein>
    <submittedName>
        <fullName evidence="1">Uncharacterized protein</fullName>
    </submittedName>
</protein>
<evidence type="ECO:0000313" key="2">
    <source>
        <dbReference type="Proteomes" id="UP000324222"/>
    </source>
</evidence>
<accession>A0A5B7GIU5</accession>
<dbReference type="Proteomes" id="UP000324222">
    <property type="component" value="Unassembled WGS sequence"/>
</dbReference>
<gene>
    <name evidence="1" type="ORF">E2C01_054046</name>
</gene>
<dbReference type="AlphaFoldDB" id="A0A5B7GIU5"/>
<reference evidence="1 2" key="1">
    <citation type="submission" date="2019-05" db="EMBL/GenBank/DDBJ databases">
        <title>Another draft genome of Portunus trituberculatus and its Hox gene families provides insights of decapod evolution.</title>
        <authorList>
            <person name="Jeong J.-H."/>
            <person name="Song I."/>
            <person name="Kim S."/>
            <person name="Choi T."/>
            <person name="Kim D."/>
            <person name="Ryu S."/>
            <person name="Kim W."/>
        </authorList>
    </citation>
    <scope>NUCLEOTIDE SEQUENCE [LARGE SCALE GENOMIC DNA]</scope>
    <source>
        <tissue evidence="1">Muscle</tissue>
    </source>
</reference>
<organism evidence="1 2">
    <name type="scientific">Portunus trituberculatus</name>
    <name type="common">Swimming crab</name>
    <name type="synonym">Neptunus trituberculatus</name>
    <dbReference type="NCBI Taxonomy" id="210409"/>
    <lineage>
        <taxon>Eukaryota</taxon>
        <taxon>Metazoa</taxon>
        <taxon>Ecdysozoa</taxon>
        <taxon>Arthropoda</taxon>
        <taxon>Crustacea</taxon>
        <taxon>Multicrustacea</taxon>
        <taxon>Malacostraca</taxon>
        <taxon>Eumalacostraca</taxon>
        <taxon>Eucarida</taxon>
        <taxon>Decapoda</taxon>
        <taxon>Pleocyemata</taxon>
        <taxon>Brachyura</taxon>
        <taxon>Eubrachyura</taxon>
        <taxon>Portunoidea</taxon>
        <taxon>Portunidae</taxon>
        <taxon>Portuninae</taxon>
        <taxon>Portunus</taxon>
    </lineage>
</organism>